<dbReference type="AlphaFoldDB" id="A0A085TRD8"/>
<sequence length="41" mass="4416">MVCSQIAGRSWTDSAGGHPLPNQKSLKKMEDAGLEFNKVSP</sequence>
<accession>A0A085TRD8</accession>
<organism evidence="2 3">
    <name type="scientific">Thioclava atlantica</name>
    <dbReference type="NCBI Taxonomy" id="1317124"/>
    <lineage>
        <taxon>Bacteria</taxon>
        <taxon>Pseudomonadati</taxon>
        <taxon>Pseudomonadota</taxon>
        <taxon>Alphaproteobacteria</taxon>
        <taxon>Rhodobacterales</taxon>
        <taxon>Paracoccaceae</taxon>
        <taxon>Thioclava</taxon>
    </lineage>
</organism>
<reference evidence="3" key="1">
    <citation type="submission" date="2013-04" db="EMBL/GenBank/DDBJ databases">
        <title>Thioclava sp. 13D2W-2 Genome Sequencing.</title>
        <authorList>
            <person name="Lai Q."/>
            <person name="Li G."/>
            <person name="Shao Z."/>
        </authorList>
    </citation>
    <scope>NUCLEOTIDE SEQUENCE [LARGE SCALE GENOMIC DNA]</scope>
    <source>
        <strain evidence="3">13D2W-2</strain>
    </source>
</reference>
<gene>
    <name evidence="2" type="ORF">DW2_18709</name>
</gene>
<comment type="caution">
    <text evidence="2">The sequence shown here is derived from an EMBL/GenBank/DDBJ whole genome shotgun (WGS) entry which is preliminary data.</text>
</comment>
<keyword evidence="3" id="KW-1185">Reference proteome</keyword>
<dbReference type="STRING" id="1317124.DW2_18709"/>
<protein>
    <submittedName>
        <fullName evidence="2">Uncharacterized protein</fullName>
    </submittedName>
</protein>
<proteinExistence type="predicted"/>
<dbReference type="Proteomes" id="UP000028607">
    <property type="component" value="Unassembled WGS sequence"/>
</dbReference>
<reference evidence="2 3" key="2">
    <citation type="journal article" date="2015" name="Antonie Van Leeuwenhoek">
        <title>Thioclava indica sp. nov., isolated from surface seawater of the Indian Ocean.</title>
        <authorList>
            <person name="Liu Y."/>
            <person name="Lai Q."/>
            <person name="Du J."/>
            <person name="Xu H."/>
            <person name="Jiang L."/>
            <person name="Shao Z."/>
        </authorList>
    </citation>
    <scope>NUCLEOTIDE SEQUENCE [LARGE SCALE GENOMIC DNA]</scope>
    <source>
        <strain evidence="2 3">13D2W-2</strain>
    </source>
</reference>
<evidence type="ECO:0000256" key="1">
    <source>
        <dbReference type="SAM" id="MobiDB-lite"/>
    </source>
</evidence>
<evidence type="ECO:0000313" key="2">
    <source>
        <dbReference type="EMBL" id="KFE33285.1"/>
    </source>
</evidence>
<feature type="region of interest" description="Disordered" evidence="1">
    <location>
        <begin position="1"/>
        <end position="41"/>
    </location>
</feature>
<feature type="non-terminal residue" evidence="2">
    <location>
        <position position="41"/>
    </location>
</feature>
<evidence type="ECO:0000313" key="3">
    <source>
        <dbReference type="Proteomes" id="UP000028607"/>
    </source>
</evidence>
<dbReference type="EMBL" id="AQRC01000027">
    <property type="protein sequence ID" value="KFE33285.1"/>
    <property type="molecule type" value="Genomic_DNA"/>
</dbReference>
<name>A0A085TRD8_9RHOB</name>